<dbReference type="AlphaFoldDB" id="A0A0D9WVW1"/>
<dbReference type="Pfam" id="PF12796">
    <property type="entry name" value="Ank_2"/>
    <property type="match status" value="1"/>
</dbReference>
<dbReference type="InterPro" id="IPR002110">
    <property type="entry name" value="Ankyrin_rpt"/>
</dbReference>
<feature type="region of interest" description="Disordered" evidence="4">
    <location>
        <begin position="1135"/>
        <end position="1177"/>
    </location>
</feature>
<dbReference type="PROSITE" id="PS50297">
    <property type="entry name" value="ANK_REP_REGION"/>
    <property type="match status" value="2"/>
</dbReference>
<dbReference type="SMART" id="SM00248">
    <property type="entry name" value="ANK"/>
    <property type="match status" value="2"/>
</dbReference>
<feature type="repeat" description="RCC1" evidence="3">
    <location>
        <begin position="340"/>
        <end position="397"/>
    </location>
</feature>
<evidence type="ECO:0000259" key="5">
    <source>
        <dbReference type="Pfam" id="PF25390"/>
    </source>
</evidence>
<dbReference type="Pfam" id="PF25390">
    <property type="entry name" value="WD40_RLD"/>
    <property type="match status" value="1"/>
</dbReference>
<feature type="compositionally biased region" description="Basic and acidic residues" evidence="4">
    <location>
        <begin position="99"/>
        <end position="113"/>
    </location>
</feature>
<feature type="compositionally biased region" description="Low complexity" evidence="4">
    <location>
        <begin position="1104"/>
        <end position="1119"/>
    </location>
</feature>
<dbReference type="PROSITE" id="PS50012">
    <property type="entry name" value="RCC1_3"/>
    <property type="match status" value="5"/>
</dbReference>
<feature type="region of interest" description="Disordered" evidence="4">
    <location>
        <begin position="99"/>
        <end position="133"/>
    </location>
</feature>
<reference evidence="6" key="3">
    <citation type="submission" date="2015-04" db="UniProtKB">
        <authorList>
            <consortium name="EnsemblPlants"/>
        </authorList>
    </citation>
    <scope>IDENTIFICATION</scope>
</reference>
<dbReference type="SUPFAM" id="SSF50985">
    <property type="entry name" value="RCC1/BLIP-II"/>
    <property type="match status" value="2"/>
</dbReference>
<feature type="repeat" description="RCC1" evidence="3">
    <location>
        <begin position="449"/>
        <end position="502"/>
    </location>
</feature>
<dbReference type="InterPro" id="IPR058923">
    <property type="entry name" value="RCC1-like_dom"/>
</dbReference>
<feature type="compositionally biased region" description="Polar residues" evidence="4">
    <location>
        <begin position="1135"/>
        <end position="1145"/>
    </location>
</feature>
<dbReference type="PANTHER" id="PTHR22872:SF2">
    <property type="entry name" value="INHIBITOR OF BRUTON TYROSINE KINASE"/>
    <property type="match status" value="1"/>
</dbReference>
<feature type="repeat" description="ANK" evidence="2">
    <location>
        <begin position="196"/>
        <end position="228"/>
    </location>
</feature>
<evidence type="ECO:0000313" key="6">
    <source>
        <dbReference type="EnsemblPlants" id="LPERR07G03670.1"/>
    </source>
</evidence>
<feature type="region of interest" description="Disordered" evidence="4">
    <location>
        <begin position="910"/>
        <end position="950"/>
    </location>
</feature>
<dbReference type="InterPro" id="IPR000408">
    <property type="entry name" value="Reg_chr_condens"/>
</dbReference>
<feature type="compositionally biased region" description="Basic and acidic residues" evidence="4">
    <location>
        <begin position="1045"/>
        <end position="1066"/>
    </location>
</feature>
<organism evidence="6 7">
    <name type="scientific">Leersia perrieri</name>
    <dbReference type="NCBI Taxonomy" id="77586"/>
    <lineage>
        <taxon>Eukaryota</taxon>
        <taxon>Viridiplantae</taxon>
        <taxon>Streptophyta</taxon>
        <taxon>Embryophyta</taxon>
        <taxon>Tracheophyta</taxon>
        <taxon>Spermatophyta</taxon>
        <taxon>Magnoliopsida</taxon>
        <taxon>Liliopsida</taxon>
        <taxon>Poales</taxon>
        <taxon>Poaceae</taxon>
        <taxon>BOP clade</taxon>
        <taxon>Oryzoideae</taxon>
        <taxon>Oryzeae</taxon>
        <taxon>Oryzinae</taxon>
        <taxon>Leersia</taxon>
    </lineage>
</organism>
<reference evidence="7" key="2">
    <citation type="submission" date="2013-12" db="EMBL/GenBank/DDBJ databases">
        <authorList>
            <person name="Yu Y."/>
            <person name="Lee S."/>
            <person name="de Baynast K."/>
            <person name="Wissotski M."/>
            <person name="Liu L."/>
            <person name="Talag J."/>
            <person name="Goicoechea J."/>
            <person name="Angelova A."/>
            <person name="Jetty R."/>
            <person name="Kudrna D."/>
            <person name="Golser W."/>
            <person name="Rivera L."/>
            <person name="Zhang J."/>
            <person name="Wing R."/>
        </authorList>
    </citation>
    <scope>NUCLEOTIDE SEQUENCE</scope>
</reference>
<feature type="repeat" description="ANK" evidence="2">
    <location>
        <begin position="230"/>
        <end position="262"/>
    </location>
</feature>
<dbReference type="eggNOG" id="KOG1426">
    <property type="taxonomic scope" value="Eukaryota"/>
</dbReference>
<feature type="region of interest" description="Disordered" evidence="4">
    <location>
        <begin position="1001"/>
        <end position="1070"/>
    </location>
</feature>
<dbReference type="STRING" id="77586.A0A0D9WVW1"/>
<feature type="domain" description="RCC1-like" evidence="5">
    <location>
        <begin position="279"/>
        <end position="510"/>
    </location>
</feature>
<evidence type="ECO:0000256" key="3">
    <source>
        <dbReference type="PROSITE-ProRule" id="PRU00235"/>
    </source>
</evidence>
<feature type="region of interest" description="Disordered" evidence="4">
    <location>
        <begin position="1092"/>
        <end position="1119"/>
    </location>
</feature>
<evidence type="ECO:0000256" key="2">
    <source>
        <dbReference type="PROSITE-ProRule" id="PRU00023"/>
    </source>
</evidence>
<dbReference type="Gene3D" id="2.130.10.30">
    <property type="entry name" value="Regulator of chromosome condensation 1/beta-lactamase-inhibitor protein II"/>
    <property type="match status" value="2"/>
</dbReference>
<protein>
    <recommendedName>
        <fullName evidence="5">RCC1-like domain-containing protein</fullName>
    </recommendedName>
</protein>
<accession>A0A0D9WVW1</accession>
<feature type="compositionally biased region" description="Basic residues" evidence="4">
    <location>
        <begin position="910"/>
        <end position="921"/>
    </location>
</feature>
<dbReference type="SUPFAM" id="SSF48403">
    <property type="entry name" value="Ankyrin repeat"/>
    <property type="match status" value="1"/>
</dbReference>
<name>A0A0D9WVW1_9ORYZ</name>
<feature type="compositionally biased region" description="Basic and acidic residues" evidence="4">
    <location>
        <begin position="932"/>
        <end position="945"/>
    </location>
</feature>
<sequence length="1208" mass="131616">MRERDIVWRWFVLHRGGAYSLPGSPPPPLPEGIYVGERERGERWHRTACVLDQSSSCWAQSQERRSGITMCRRCLGIDFRESVCPSHSTWLVMERSRTSMGGHERRAASEARRRTAGGRCYGRSGSAGDDNRDHSIRQRLMEASISPPGSSKQAGLRRPPGKDLCLVSKQGSIAEVESALALLKKSGGNIDGRNAFGLCALHLATWRNHLPIVRRLLDAGADPDARDGESGWSSLHRALHFGHLCVASVLLQFGASLSLEDSKGRTPVDLLSGPVSQANGDSPDSVATEVFSWGSGTNYQLGTGNAHIQKLPCKVDALHGSYIKTVAASKFHSVAVSSDGDLYTWGFGRGGRLGHPDIHSGQTTAVITPRQVTVGLGRKRVYVVAAAKHHTVIATEAGELFTWGSNREGQLGYPSVDTQPTPRRVSSLKARIISVAAANKHSAAVAENGEVFTWGSNKEGQLGYGTSNSASNCIPRMVEYLKGKVFKCVSAAKCHTVALGTDGEVFTWGHRLVTPRRVVISRCLKKGGNTNLKFHRMERLQVIAVAAGAMHTTVLTADGAIFYWVSSDPDLRCRQIFSMCGRNIVSISAGKYWTALATSGGDVFMWDAKKHKDEIPMFTRVHGVKRATSVCVGETHMLVLSIIYHPGYPPKPKIQGKKAMLEWNGGMEELDEDIMFNNVQPDSGISGSDGAIRKGAPSLKSLCEKVAIEHIMEPKNAIQLLEVAESLEAKELKKHCEDIAIRNLDYIFTVAAPSVMNASPEILANLERLLDEKSSDPWSHRRLPTVTATYPAVIDSDGEGDEAGGFIRLRDSQKSASKSCGISSYENFLEKDSNSGQAASKQIRALRKKLQQIEMLEAKQLDGHQLDNQQLAKLESRAGLESELEELGVPTDLYRRTPVCIAEGKINRKSNISKKQKRKNKQAAQSDTPLVKCEDREQNSVKDPQEGLPVLTSTGKEASIADAIKPSIHVNTKAISCPLENKASQPTSSKKKNRKGGLSLFLSGALDDTPKPSPPTPVVTVTPKHEGPAWGGVKITTGSASLRDIQSEQRKTNEPTSAKAKDRFEDSPDSVGRVRLSSFIPDSRSTPIAVTPARAVPASEGDKSTLSWSSSVTSPNVSRPSLRDIQMQQEKRQTVISHSPKTRTSGFAIPSQVASPEVGGMKDNVPNRWFKPEADAPSSIRSIQIEEQAMKDFKRFYSSVKIVKPQVQ</sequence>
<dbReference type="InterPro" id="IPR036770">
    <property type="entry name" value="Ankyrin_rpt-contain_sf"/>
</dbReference>
<evidence type="ECO:0000256" key="4">
    <source>
        <dbReference type="SAM" id="MobiDB-lite"/>
    </source>
</evidence>
<dbReference type="Gene3D" id="1.25.40.20">
    <property type="entry name" value="Ankyrin repeat-containing domain"/>
    <property type="match status" value="1"/>
</dbReference>
<evidence type="ECO:0000313" key="7">
    <source>
        <dbReference type="Proteomes" id="UP000032180"/>
    </source>
</evidence>
<evidence type="ECO:0000256" key="1">
    <source>
        <dbReference type="ARBA" id="ARBA00022737"/>
    </source>
</evidence>
<keyword evidence="7" id="KW-1185">Reference proteome</keyword>
<dbReference type="InterPro" id="IPR051625">
    <property type="entry name" value="Signaling_Regulatory_Domain"/>
</dbReference>
<dbReference type="EnsemblPlants" id="LPERR07G03670.1">
    <property type="protein sequence ID" value="LPERR07G03670.1"/>
    <property type="gene ID" value="LPERR07G03670"/>
</dbReference>
<feature type="repeat" description="RCC1" evidence="3">
    <location>
        <begin position="398"/>
        <end position="448"/>
    </location>
</feature>
<reference evidence="6 7" key="1">
    <citation type="submission" date="2012-08" db="EMBL/GenBank/DDBJ databases">
        <title>Oryza genome evolution.</title>
        <authorList>
            <person name="Wing R.A."/>
        </authorList>
    </citation>
    <scope>NUCLEOTIDE SEQUENCE</scope>
</reference>
<keyword evidence="1" id="KW-0677">Repeat</keyword>
<keyword evidence="2" id="KW-0040">ANK repeat</keyword>
<dbReference type="PROSITE" id="PS50088">
    <property type="entry name" value="ANK_REPEAT"/>
    <property type="match status" value="2"/>
</dbReference>
<feature type="repeat" description="RCC1" evidence="3">
    <location>
        <begin position="503"/>
        <end position="558"/>
    </location>
</feature>
<dbReference type="PANTHER" id="PTHR22872">
    <property type="entry name" value="BTK-BINDING PROTEIN-RELATED"/>
    <property type="match status" value="1"/>
</dbReference>
<dbReference type="HOGENOM" id="CLU_010771_0_0_1"/>
<dbReference type="Proteomes" id="UP000032180">
    <property type="component" value="Chromosome 7"/>
</dbReference>
<dbReference type="CDD" id="cd14733">
    <property type="entry name" value="BACK"/>
    <property type="match status" value="1"/>
</dbReference>
<feature type="repeat" description="RCC1" evidence="3">
    <location>
        <begin position="288"/>
        <end position="339"/>
    </location>
</feature>
<dbReference type="PRINTS" id="PR00633">
    <property type="entry name" value="RCCNDNSATION"/>
</dbReference>
<dbReference type="Gramene" id="LPERR07G03670.1">
    <property type="protein sequence ID" value="LPERR07G03670.1"/>
    <property type="gene ID" value="LPERR07G03670"/>
</dbReference>
<dbReference type="InterPro" id="IPR009091">
    <property type="entry name" value="RCC1/BLIP-II"/>
</dbReference>
<proteinExistence type="predicted"/>